<keyword evidence="1" id="KW-1133">Transmembrane helix</keyword>
<feature type="transmembrane region" description="Helical" evidence="1">
    <location>
        <begin position="181"/>
        <end position="205"/>
    </location>
</feature>
<gene>
    <name evidence="2" type="ORF">BCV69DRAFT_31605</name>
</gene>
<keyword evidence="3" id="KW-1185">Reference proteome</keyword>
<name>A0A316U342_9BASI</name>
<reference evidence="2 3" key="1">
    <citation type="journal article" date="2018" name="Mol. Biol. Evol.">
        <title>Broad Genomic Sampling Reveals a Smut Pathogenic Ancestry of the Fungal Clade Ustilaginomycotina.</title>
        <authorList>
            <person name="Kijpornyongpan T."/>
            <person name="Mondo S.J."/>
            <person name="Barry K."/>
            <person name="Sandor L."/>
            <person name="Lee J."/>
            <person name="Lipzen A."/>
            <person name="Pangilinan J."/>
            <person name="LaButti K."/>
            <person name="Hainaut M."/>
            <person name="Henrissat B."/>
            <person name="Grigoriev I.V."/>
            <person name="Spatafora J.W."/>
            <person name="Aime M.C."/>
        </authorList>
    </citation>
    <scope>NUCLEOTIDE SEQUENCE [LARGE SCALE GENOMIC DNA]</scope>
    <source>
        <strain evidence="2 3">MCA 4718</strain>
    </source>
</reference>
<evidence type="ECO:0000313" key="2">
    <source>
        <dbReference type="EMBL" id="PWN19746.1"/>
    </source>
</evidence>
<organism evidence="2 3">
    <name type="scientific">Pseudomicrostroma glucosiphilum</name>
    <dbReference type="NCBI Taxonomy" id="1684307"/>
    <lineage>
        <taxon>Eukaryota</taxon>
        <taxon>Fungi</taxon>
        <taxon>Dikarya</taxon>
        <taxon>Basidiomycota</taxon>
        <taxon>Ustilaginomycotina</taxon>
        <taxon>Exobasidiomycetes</taxon>
        <taxon>Microstromatales</taxon>
        <taxon>Microstromatales incertae sedis</taxon>
        <taxon>Pseudomicrostroma</taxon>
    </lineage>
</organism>
<dbReference type="OrthoDB" id="193478at2759"/>
<sequence length="224" mass="25056">MGLGTSCLPLSALWTFFIPLQHSTYLRNRYRALHRVLGRLILLSALPLAITPFFFKAKGVFYTHEDALHLHRPFASLAAHSSTPSVLRPLLRGVLWPTSEVFGWIISTIFLFTAYKTVTTARSRRIAEHKRWATMQTLVGLTIHIERFTLVFCSALASAIANILPEHLKMALGVPTKRSDFAAGEMAAFAFSLWAAAAITVPWAWQAWRQLDATHSASAQNKIK</sequence>
<dbReference type="Proteomes" id="UP000245942">
    <property type="component" value="Unassembled WGS sequence"/>
</dbReference>
<evidence type="ECO:0000256" key="1">
    <source>
        <dbReference type="SAM" id="Phobius"/>
    </source>
</evidence>
<proteinExistence type="predicted"/>
<feature type="transmembrane region" description="Helical" evidence="1">
    <location>
        <begin position="36"/>
        <end position="55"/>
    </location>
</feature>
<feature type="transmembrane region" description="Helical" evidence="1">
    <location>
        <begin position="138"/>
        <end position="161"/>
    </location>
</feature>
<dbReference type="RefSeq" id="XP_025346906.1">
    <property type="nucleotide sequence ID" value="XM_025495196.1"/>
</dbReference>
<keyword evidence="1" id="KW-0472">Membrane</keyword>
<keyword evidence="1" id="KW-0812">Transmembrane</keyword>
<dbReference type="AlphaFoldDB" id="A0A316U342"/>
<dbReference type="EMBL" id="KZ819330">
    <property type="protein sequence ID" value="PWN19746.1"/>
    <property type="molecule type" value="Genomic_DNA"/>
</dbReference>
<feature type="transmembrane region" description="Helical" evidence="1">
    <location>
        <begin position="101"/>
        <end position="118"/>
    </location>
</feature>
<evidence type="ECO:0000313" key="3">
    <source>
        <dbReference type="Proteomes" id="UP000245942"/>
    </source>
</evidence>
<protein>
    <submittedName>
        <fullName evidence="2">Uncharacterized protein</fullName>
    </submittedName>
</protein>
<accession>A0A316U342</accession>
<dbReference type="GeneID" id="37016930"/>